<reference evidence="2 3" key="1">
    <citation type="submission" date="2023-12" db="EMBL/GenBank/DDBJ databases">
        <title>Stenotrophomonas guangdongensis sp. nov., isolated from wilted pepper plants (Capsicum annuum).</title>
        <authorList>
            <person name="Qiu M."/>
            <person name="Li Y."/>
            <person name="Liu Q."/>
            <person name="Zhang X."/>
            <person name="Huang Y."/>
            <person name="Guo R."/>
            <person name="Hu M."/>
            <person name="Zhou J."/>
            <person name="Zhou X."/>
        </authorList>
    </citation>
    <scope>NUCLEOTIDE SEQUENCE [LARGE SCALE GENOMIC DNA]</scope>
    <source>
        <strain evidence="2 3">MH1</strain>
    </source>
</reference>
<keyword evidence="1" id="KW-0732">Signal</keyword>
<evidence type="ECO:0008006" key="4">
    <source>
        <dbReference type="Google" id="ProtNLM"/>
    </source>
</evidence>
<gene>
    <name evidence="2" type="ORF">VA603_13885</name>
</gene>
<evidence type="ECO:0000256" key="1">
    <source>
        <dbReference type="SAM" id="SignalP"/>
    </source>
</evidence>
<accession>A0ABU5V5J1</accession>
<keyword evidence="3" id="KW-1185">Reference proteome</keyword>
<proteinExistence type="predicted"/>
<name>A0ABU5V5J1_9GAMM</name>
<feature type="chain" id="PRO_5047102138" description="Transporter" evidence="1">
    <location>
        <begin position="24"/>
        <end position="330"/>
    </location>
</feature>
<protein>
    <recommendedName>
        <fullName evidence="4">Transporter</fullName>
    </recommendedName>
</protein>
<sequence length="330" mass="35572">MKWQHRMAAPLFSMALMPAVALAQESPQDSQQARFTGPLITSNPAAYTPGHFYLQPYLINTRQRGYYDGQGNRFGLGEHGSDLQLNLLAGYGISERLTGQLSLSAGRARIGQQRADGLRFGDSTLKLNYVLRPRAASTGDMVISTQVSQTLATGSYDELGGNALNGRGNGARRTALSLVGQQWLPMSNGHTLRWRWQVGWSPSPGRVDVEGTSVFGTGDAFRGAMRHGSNTSAAVGFEYSLSPDWALALDVTASRDGRAVLQGCHAPAQGRCVQGQRRTDPRSRSFSAAPAIEYIHSDRVGFLLGAEMSLPGGRNSASFVSPQFSAMLTF</sequence>
<evidence type="ECO:0000313" key="3">
    <source>
        <dbReference type="Proteomes" id="UP001301653"/>
    </source>
</evidence>
<dbReference type="Proteomes" id="UP001301653">
    <property type="component" value="Unassembled WGS sequence"/>
</dbReference>
<feature type="signal peptide" evidence="1">
    <location>
        <begin position="1"/>
        <end position="23"/>
    </location>
</feature>
<organism evidence="2 3">
    <name type="scientific">Stenotrophomonas capsici</name>
    <dbReference type="NCBI Taxonomy" id="3110230"/>
    <lineage>
        <taxon>Bacteria</taxon>
        <taxon>Pseudomonadati</taxon>
        <taxon>Pseudomonadota</taxon>
        <taxon>Gammaproteobacteria</taxon>
        <taxon>Lysobacterales</taxon>
        <taxon>Lysobacteraceae</taxon>
        <taxon>Stenotrophomonas</taxon>
    </lineage>
</organism>
<dbReference type="RefSeq" id="WP_323439200.1">
    <property type="nucleotide sequence ID" value="NZ_JAYFUH010000249.1"/>
</dbReference>
<dbReference type="EMBL" id="JAYFUH010000249">
    <property type="protein sequence ID" value="MEA5668634.1"/>
    <property type="molecule type" value="Genomic_DNA"/>
</dbReference>
<comment type="caution">
    <text evidence="2">The sequence shown here is derived from an EMBL/GenBank/DDBJ whole genome shotgun (WGS) entry which is preliminary data.</text>
</comment>
<evidence type="ECO:0000313" key="2">
    <source>
        <dbReference type="EMBL" id="MEA5668634.1"/>
    </source>
</evidence>